<evidence type="ECO:0000313" key="15">
    <source>
        <dbReference type="Proteomes" id="UP001437256"/>
    </source>
</evidence>
<evidence type="ECO:0000256" key="11">
    <source>
        <dbReference type="ARBA" id="ARBA00023033"/>
    </source>
</evidence>
<dbReference type="PRINTS" id="PR00385">
    <property type="entry name" value="P450"/>
</dbReference>
<dbReference type="Proteomes" id="UP001437256">
    <property type="component" value="Unassembled WGS sequence"/>
</dbReference>
<evidence type="ECO:0000256" key="10">
    <source>
        <dbReference type="ARBA" id="ARBA00023004"/>
    </source>
</evidence>
<reference evidence="14 15" key="1">
    <citation type="submission" date="2024-05" db="EMBL/GenBank/DDBJ databases">
        <title>A draft genome resource for the thread blight pathogen Marasmius tenuissimus strain MS-2.</title>
        <authorList>
            <person name="Yulfo-Soto G.E."/>
            <person name="Baruah I.K."/>
            <person name="Amoako-Attah I."/>
            <person name="Bukari Y."/>
            <person name="Meinhardt L.W."/>
            <person name="Bailey B.A."/>
            <person name="Cohen S.P."/>
        </authorList>
    </citation>
    <scope>NUCLEOTIDE SEQUENCE [LARGE SCALE GENOMIC DNA]</scope>
    <source>
        <strain evidence="14 15">MS-2</strain>
    </source>
</reference>
<evidence type="ECO:0008006" key="16">
    <source>
        <dbReference type="Google" id="ProtNLM"/>
    </source>
</evidence>
<accession>A0ABR2ZKV4</accession>
<dbReference type="Pfam" id="PF00067">
    <property type="entry name" value="p450"/>
    <property type="match status" value="2"/>
</dbReference>
<evidence type="ECO:0000256" key="1">
    <source>
        <dbReference type="ARBA" id="ARBA00001971"/>
    </source>
</evidence>
<dbReference type="InterPro" id="IPR002403">
    <property type="entry name" value="Cyt_P450_E_grp-IV"/>
</dbReference>
<dbReference type="SUPFAM" id="SSF48264">
    <property type="entry name" value="Cytochrome P450"/>
    <property type="match status" value="1"/>
</dbReference>
<dbReference type="PRINTS" id="PR00465">
    <property type="entry name" value="EP450IV"/>
</dbReference>
<keyword evidence="6" id="KW-0812">Transmembrane</keyword>
<keyword evidence="15" id="KW-1185">Reference proteome</keyword>
<evidence type="ECO:0000256" key="2">
    <source>
        <dbReference type="ARBA" id="ARBA00004370"/>
    </source>
</evidence>
<keyword evidence="11 13" id="KW-0503">Monooxygenase</keyword>
<protein>
    <recommendedName>
        <fullName evidence="16">Cytochrome P450</fullName>
    </recommendedName>
</protein>
<keyword evidence="12" id="KW-0472">Membrane</keyword>
<evidence type="ECO:0000256" key="9">
    <source>
        <dbReference type="ARBA" id="ARBA00023002"/>
    </source>
</evidence>
<dbReference type="InterPro" id="IPR017972">
    <property type="entry name" value="Cyt_P450_CS"/>
</dbReference>
<keyword evidence="8" id="KW-1133">Transmembrane helix</keyword>
<proteinExistence type="inferred from homology"/>
<keyword evidence="5 13" id="KW-0349">Heme</keyword>
<evidence type="ECO:0000256" key="6">
    <source>
        <dbReference type="ARBA" id="ARBA00022692"/>
    </source>
</evidence>
<evidence type="ECO:0000256" key="7">
    <source>
        <dbReference type="ARBA" id="ARBA00022723"/>
    </source>
</evidence>
<keyword evidence="9 13" id="KW-0560">Oxidoreductase</keyword>
<sequence>MDIEQIVNKLFGPGLLTVNGNVHQRQRKIMNPIFSAAQIRPFAPVFEGCAQTVITKWKSEIEGGATIIDCYRPLNGMTLDALGEAMFEYKFDSTGKTRANGLRDVMRELLPIIDLISLRKTKEDKRFANWLSESQKVTERLINQKVESGGGQEKDKDILSVIARSLAAEDPSKRLVPVEALSQMALNWLLYELSYNPEWQDRLVQEIQDIRHQTGTDGPLTVKDLEGMRVLNATIKETLRFYPIVPELFRESDSDDIIPLECPITDISGSVLREIPVIKGQRVVLNIFKYNRLKTVWGEDADVWNPERFLESNRPTTLGVFANLMTFSGGIRACIGWRFALLELQVIAVALVESFEFSAVDGIEIEHVRVGTNPPMVKGRWKAGPQLPLKVALRSA</sequence>
<evidence type="ECO:0000256" key="12">
    <source>
        <dbReference type="ARBA" id="ARBA00023136"/>
    </source>
</evidence>
<comment type="pathway">
    <text evidence="3">Secondary metabolite biosynthesis; terpenoid biosynthesis.</text>
</comment>
<dbReference type="InterPro" id="IPR036396">
    <property type="entry name" value="Cyt_P450_sf"/>
</dbReference>
<comment type="similarity">
    <text evidence="4 13">Belongs to the cytochrome P450 family.</text>
</comment>
<comment type="subcellular location">
    <subcellularLocation>
        <location evidence="2">Membrane</location>
    </subcellularLocation>
</comment>
<evidence type="ECO:0000256" key="13">
    <source>
        <dbReference type="RuleBase" id="RU000461"/>
    </source>
</evidence>
<comment type="cofactor">
    <cofactor evidence="1">
        <name>heme</name>
        <dbReference type="ChEBI" id="CHEBI:30413"/>
    </cofactor>
</comment>
<dbReference type="PANTHER" id="PTHR24305:SF166">
    <property type="entry name" value="CYTOCHROME P450 12A4, MITOCHONDRIAL-RELATED"/>
    <property type="match status" value="1"/>
</dbReference>
<comment type="caution">
    <text evidence="14">The sequence shown here is derived from an EMBL/GenBank/DDBJ whole genome shotgun (WGS) entry which is preliminary data.</text>
</comment>
<evidence type="ECO:0000256" key="3">
    <source>
        <dbReference type="ARBA" id="ARBA00004721"/>
    </source>
</evidence>
<evidence type="ECO:0000256" key="4">
    <source>
        <dbReference type="ARBA" id="ARBA00010617"/>
    </source>
</evidence>
<dbReference type="PROSITE" id="PS00086">
    <property type="entry name" value="CYTOCHROME_P450"/>
    <property type="match status" value="1"/>
</dbReference>
<keyword evidence="10 13" id="KW-0408">Iron</keyword>
<evidence type="ECO:0000256" key="5">
    <source>
        <dbReference type="ARBA" id="ARBA00022617"/>
    </source>
</evidence>
<keyword evidence="7 13" id="KW-0479">Metal-binding</keyword>
<evidence type="ECO:0000313" key="14">
    <source>
        <dbReference type="EMBL" id="KAL0062295.1"/>
    </source>
</evidence>
<dbReference type="PANTHER" id="PTHR24305">
    <property type="entry name" value="CYTOCHROME P450"/>
    <property type="match status" value="1"/>
</dbReference>
<dbReference type="Gene3D" id="1.10.630.10">
    <property type="entry name" value="Cytochrome P450"/>
    <property type="match status" value="1"/>
</dbReference>
<name>A0ABR2ZKV4_9AGAR</name>
<gene>
    <name evidence="14" type="ORF">AAF712_010864</name>
</gene>
<dbReference type="EMBL" id="JBBXMP010000109">
    <property type="protein sequence ID" value="KAL0062295.1"/>
    <property type="molecule type" value="Genomic_DNA"/>
</dbReference>
<evidence type="ECO:0000256" key="8">
    <source>
        <dbReference type="ARBA" id="ARBA00022989"/>
    </source>
</evidence>
<dbReference type="InterPro" id="IPR001128">
    <property type="entry name" value="Cyt_P450"/>
</dbReference>
<dbReference type="InterPro" id="IPR050121">
    <property type="entry name" value="Cytochrome_P450_monoxygenase"/>
</dbReference>
<organism evidence="14 15">
    <name type="scientific">Marasmius tenuissimus</name>
    <dbReference type="NCBI Taxonomy" id="585030"/>
    <lineage>
        <taxon>Eukaryota</taxon>
        <taxon>Fungi</taxon>
        <taxon>Dikarya</taxon>
        <taxon>Basidiomycota</taxon>
        <taxon>Agaricomycotina</taxon>
        <taxon>Agaricomycetes</taxon>
        <taxon>Agaricomycetidae</taxon>
        <taxon>Agaricales</taxon>
        <taxon>Marasmiineae</taxon>
        <taxon>Marasmiaceae</taxon>
        <taxon>Marasmius</taxon>
    </lineage>
</organism>